<dbReference type="RefSeq" id="WP_345225257.1">
    <property type="nucleotide sequence ID" value="NZ_BAABHA010000010.1"/>
</dbReference>
<gene>
    <name evidence="1" type="ORF">GCM10023186_28210</name>
</gene>
<organism evidence="1 2">
    <name type="scientific">Hymenobacter koreensis</name>
    <dbReference type="NCBI Taxonomy" id="1084523"/>
    <lineage>
        <taxon>Bacteria</taxon>
        <taxon>Pseudomonadati</taxon>
        <taxon>Bacteroidota</taxon>
        <taxon>Cytophagia</taxon>
        <taxon>Cytophagales</taxon>
        <taxon>Hymenobacteraceae</taxon>
        <taxon>Hymenobacter</taxon>
    </lineage>
</organism>
<dbReference type="CDD" id="cd20169">
    <property type="entry name" value="Peptidase_M90_mtfA"/>
    <property type="match status" value="1"/>
</dbReference>
<name>A0ABP8J4Y9_9BACT</name>
<dbReference type="Pfam" id="PF06167">
    <property type="entry name" value="Peptidase_M90"/>
    <property type="match status" value="1"/>
</dbReference>
<dbReference type="PANTHER" id="PTHR30164:SF2">
    <property type="entry name" value="PROTEIN MTFA"/>
    <property type="match status" value="1"/>
</dbReference>
<comment type="caution">
    <text evidence="1">The sequence shown here is derived from an EMBL/GenBank/DDBJ whole genome shotgun (WGS) entry which is preliminary data.</text>
</comment>
<evidence type="ECO:0000313" key="1">
    <source>
        <dbReference type="EMBL" id="GAA4385138.1"/>
    </source>
</evidence>
<dbReference type="InterPro" id="IPR010384">
    <property type="entry name" value="MtfA_fam"/>
</dbReference>
<dbReference type="EMBL" id="BAABHA010000010">
    <property type="protein sequence ID" value="GAA4385138.1"/>
    <property type="molecule type" value="Genomic_DNA"/>
</dbReference>
<proteinExistence type="predicted"/>
<keyword evidence="2" id="KW-1185">Reference proteome</keyword>
<dbReference type="InterPro" id="IPR004027">
    <property type="entry name" value="SEC_C_motif"/>
</dbReference>
<accession>A0ABP8J4Y9</accession>
<evidence type="ECO:0000313" key="2">
    <source>
        <dbReference type="Proteomes" id="UP001500454"/>
    </source>
</evidence>
<dbReference type="Proteomes" id="UP001500454">
    <property type="component" value="Unassembled WGS sequence"/>
</dbReference>
<dbReference type="PANTHER" id="PTHR30164">
    <property type="entry name" value="MTFA PEPTIDASE"/>
    <property type="match status" value="1"/>
</dbReference>
<dbReference type="SUPFAM" id="SSF103642">
    <property type="entry name" value="Sec-C motif"/>
    <property type="match status" value="1"/>
</dbReference>
<dbReference type="SUPFAM" id="SSF55486">
    <property type="entry name" value="Metalloproteases ('zincins'), catalytic domain"/>
    <property type="match status" value="1"/>
</dbReference>
<sequence length="314" mass="35764">MEYLIGLAVLAGIFFLIYRYVTGGTRERAVALSKPFPEAWRVILTDRVAFYSALTDTEKLRFEKQVQLFIARTRITGIKTSIDDTTRLLVACSAVIPIFGFRGGWEYDNLGEVLVFPDAWKLDRDEDREVKPLEGTLLGSVQNFQTDHYMRLSKAALEQGFRDAKDKQNVGIHEFAHLLDQADGEIDGVPLLMLPRELVPQWKQLMHDEIEQIRAGKSSIGDYGGTSAAEFFAVVLEYFFEKPEQLETKHPELYQLLTRTFRQDPGMRFARFDPRTLLKKAPRRLGRNDPCPCGSGEKFKNCCQLTQEATETAA</sequence>
<dbReference type="Pfam" id="PF02810">
    <property type="entry name" value="SEC-C"/>
    <property type="match status" value="1"/>
</dbReference>
<reference evidence="2" key="1">
    <citation type="journal article" date="2019" name="Int. J. Syst. Evol. Microbiol.">
        <title>The Global Catalogue of Microorganisms (GCM) 10K type strain sequencing project: providing services to taxonomists for standard genome sequencing and annotation.</title>
        <authorList>
            <consortium name="The Broad Institute Genomics Platform"/>
            <consortium name="The Broad Institute Genome Sequencing Center for Infectious Disease"/>
            <person name="Wu L."/>
            <person name="Ma J."/>
        </authorList>
    </citation>
    <scope>NUCLEOTIDE SEQUENCE [LARGE SCALE GENOMIC DNA]</scope>
    <source>
        <strain evidence="2">JCM 17924</strain>
    </source>
</reference>
<dbReference type="InterPro" id="IPR024079">
    <property type="entry name" value="MetalloPept_cat_dom_sf"/>
</dbReference>
<protein>
    <submittedName>
        <fullName evidence="1">Zinc-dependent peptidase</fullName>
    </submittedName>
</protein>
<dbReference type="Gene3D" id="3.40.390.10">
    <property type="entry name" value="Collagenase (Catalytic Domain)"/>
    <property type="match status" value="1"/>
</dbReference>
<dbReference type="Gene3D" id="1.10.472.150">
    <property type="entry name" value="Glucose-regulated metallo-peptidase M90, N-terminal domain"/>
    <property type="match status" value="1"/>
</dbReference>
<dbReference type="InterPro" id="IPR042252">
    <property type="entry name" value="MtfA_N"/>
</dbReference>